<feature type="domain" description="Flavinylation-associated cytochrome" evidence="2">
    <location>
        <begin position="78"/>
        <end position="135"/>
    </location>
</feature>
<name>A0A2G5RN36_9BACL</name>
<feature type="transmembrane region" description="Helical" evidence="1">
    <location>
        <begin position="7"/>
        <end position="24"/>
    </location>
</feature>
<accession>A0A2G5RN36</accession>
<feature type="transmembrane region" description="Helical" evidence="1">
    <location>
        <begin position="224"/>
        <end position="244"/>
    </location>
</feature>
<keyword evidence="1" id="KW-0472">Membrane</keyword>
<dbReference type="RefSeq" id="WP_035050962.1">
    <property type="nucleotide sequence ID" value="NZ_PEDM01000031.1"/>
</dbReference>
<evidence type="ECO:0000259" key="2">
    <source>
        <dbReference type="Pfam" id="PF14358"/>
    </source>
</evidence>
<dbReference type="InterPro" id="IPR016174">
    <property type="entry name" value="Di-haem_cyt_TM"/>
</dbReference>
<sequence length="256" mass="29363">MLKKNIVKIILDVSLAIMFVLLMNPRVFNGLPFHEVAGLVIGVAVLIHIGLNYKWVVNTVKNIFNRSLSGKARFGFLLNVLLLVSMAAIIVTGILISKVVFPHFSGGENHALRELHDIFSKVTLVLVGVHIALHWQWIMGVFRKICKTKEGYWRKSSLAIIAFLLLLFVASMQWLAVNVKPNEEAFKPKFEQKVAQASEAFPPPEKFREREFPHKEHHGNSQPLLVIFSHFTIWTFVIVPVYYIEKRMRKKRKLTV</sequence>
<feature type="transmembrane region" description="Helical" evidence="1">
    <location>
        <begin position="158"/>
        <end position="177"/>
    </location>
</feature>
<keyword evidence="1" id="KW-0812">Transmembrane</keyword>
<feature type="transmembrane region" description="Helical" evidence="1">
    <location>
        <begin position="118"/>
        <end position="137"/>
    </location>
</feature>
<comment type="caution">
    <text evidence="3">The sequence shown here is derived from an EMBL/GenBank/DDBJ whole genome shotgun (WGS) entry which is preliminary data.</text>
</comment>
<dbReference type="GO" id="GO:0022904">
    <property type="term" value="P:respiratory electron transport chain"/>
    <property type="evidence" value="ECO:0007669"/>
    <property type="project" value="InterPro"/>
</dbReference>
<dbReference type="AlphaFoldDB" id="A0A2G5RN36"/>
<dbReference type="Pfam" id="PF14358">
    <property type="entry name" value="DUF4405"/>
    <property type="match status" value="1"/>
</dbReference>
<protein>
    <submittedName>
        <fullName evidence="3">DUF4405 domain-containing protein</fullName>
    </submittedName>
</protein>
<reference evidence="3 4" key="1">
    <citation type="submission" date="2017-10" db="EMBL/GenBank/DDBJ databases">
        <title>Draft genome sequence of Anoxybacillus flavithermus KU2-6-11 from caldera Uzon (Russia:Kamchtka).</title>
        <authorList>
            <person name="Korzhuk A.V."/>
            <person name="Rozanov A.S."/>
            <person name="Bryanskaya A.V."/>
            <person name="Peltek S.E."/>
        </authorList>
    </citation>
    <scope>NUCLEOTIDE SEQUENCE [LARGE SCALE GENOMIC DNA]</scope>
    <source>
        <strain evidence="3 4">KU2-6_11</strain>
    </source>
</reference>
<evidence type="ECO:0000313" key="3">
    <source>
        <dbReference type="EMBL" id="PIC04099.1"/>
    </source>
</evidence>
<dbReference type="SUPFAM" id="SSF81342">
    <property type="entry name" value="Transmembrane di-heme cytochromes"/>
    <property type="match status" value="1"/>
</dbReference>
<evidence type="ECO:0000313" key="4">
    <source>
        <dbReference type="Proteomes" id="UP000230559"/>
    </source>
</evidence>
<dbReference type="InterPro" id="IPR025517">
    <property type="entry name" value="DUF4405"/>
</dbReference>
<organism evidence="3 4">
    <name type="scientific">Anoxybacillus flavithermus</name>
    <dbReference type="NCBI Taxonomy" id="33934"/>
    <lineage>
        <taxon>Bacteria</taxon>
        <taxon>Bacillati</taxon>
        <taxon>Bacillota</taxon>
        <taxon>Bacilli</taxon>
        <taxon>Bacillales</taxon>
        <taxon>Anoxybacillaceae</taxon>
        <taxon>Anoxybacillus</taxon>
    </lineage>
</organism>
<feature type="transmembrane region" description="Helical" evidence="1">
    <location>
        <begin position="36"/>
        <end position="55"/>
    </location>
</feature>
<dbReference type="GO" id="GO:0016020">
    <property type="term" value="C:membrane"/>
    <property type="evidence" value="ECO:0007669"/>
    <property type="project" value="InterPro"/>
</dbReference>
<dbReference type="Proteomes" id="UP000230559">
    <property type="component" value="Unassembled WGS sequence"/>
</dbReference>
<keyword evidence="1" id="KW-1133">Transmembrane helix</keyword>
<dbReference type="EMBL" id="PEDM01000031">
    <property type="protein sequence ID" value="PIC04099.1"/>
    <property type="molecule type" value="Genomic_DNA"/>
</dbReference>
<evidence type="ECO:0000256" key="1">
    <source>
        <dbReference type="SAM" id="Phobius"/>
    </source>
</evidence>
<proteinExistence type="predicted"/>
<gene>
    <name evidence="3" type="ORF">CS060_11590</name>
</gene>
<feature type="transmembrane region" description="Helical" evidence="1">
    <location>
        <begin position="76"/>
        <end position="98"/>
    </location>
</feature>